<evidence type="ECO:0000256" key="6">
    <source>
        <dbReference type="SAM" id="MobiDB-lite"/>
    </source>
</evidence>
<evidence type="ECO:0000256" key="4">
    <source>
        <dbReference type="ARBA" id="ARBA00023026"/>
    </source>
</evidence>
<dbReference type="SMART" id="SM00636">
    <property type="entry name" value="Glyco_18"/>
    <property type="match status" value="1"/>
</dbReference>
<dbReference type="SMART" id="SM00257">
    <property type="entry name" value="LysM"/>
    <property type="match status" value="2"/>
</dbReference>
<protein>
    <recommendedName>
        <fullName evidence="2">chitinase</fullName>
        <ecNumber evidence="2">3.2.1.14</ecNumber>
    </recommendedName>
</protein>
<feature type="compositionally biased region" description="Pro residues" evidence="6">
    <location>
        <begin position="1106"/>
        <end position="1116"/>
    </location>
</feature>
<feature type="compositionally biased region" description="Low complexity" evidence="6">
    <location>
        <begin position="1117"/>
        <end position="1131"/>
    </location>
</feature>
<dbReference type="Gene3D" id="3.20.20.80">
    <property type="entry name" value="Glycosidases"/>
    <property type="match status" value="1"/>
</dbReference>
<dbReference type="OrthoDB" id="73875at2759"/>
<dbReference type="PROSITE" id="PS51782">
    <property type="entry name" value="LYSM"/>
    <property type="match status" value="2"/>
</dbReference>
<keyword evidence="11" id="KW-1185">Reference proteome</keyword>
<keyword evidence="3" id="KW-0147">Chitin-binding</keyword>
<dbReference type="SUPFAM" id="SSF57016">
    <property type="entry name" value="Plant lectins/antimicrobial peptides"/>
    <property type="match status" value="1"/>
</dbReference>
<dbReference type="InterPro" id="IPR018392">
    <property type="entry name" value="LysM"/>
</dbReference>
<evidence type="ECO:0000259" key="9">
    <source>
        <dbReference type="PROSITE" id="PS51910"/>
    </source>
</evidence>
<feature type="domain" description="LysM" evidence="8">
    <location>
        <begin position="348"/>
        <end position="396"/>
    </location>
</feature>
<dbReference type="Proteomes" id="UP000654913">
    <property type="component" value="Chromosome 5"/>
</dbReference>
<feature type="region of interest" description="Disordered" evidence="6">
    <location>
        <begin position="971"/>
        <end position="1069"/>
    </location>
</feature>
<dbReference type="CDD" id="cd02878">
    <property type="entry name" value="GH18_zymocin_alpha"/>
    <property type="match status" value="1"/>
</dbReference>
<name>A0A7R7XQ75_9EURO</name>
<dbReference type="Gene3D" id="3.10.350.10">
    <property type="entry name" value="LysM domain"/>
    <property type="match status" value="2"/>
</dbReference>
<dbReference type="RefSeq" id="XP_041557905.1">
    <property type="nucleotide sequence ID" value="XM_041705417.1"/>
</dbReference>
<dbReference type="KEGG" id="apuu:APUU_50422A"/>
<evidence type="ECO:0000256" key="2">
    <source>
        <dbReference type="ARBA" id="ARBA00012729"/>
    </source>
</evidence>
<dbReference type="PANTHER" id="PTHR47700">
    <property type="entry name" value="V CHITINASE, PUTATIVE (AFU_ORTHOLOGUE AFUA_6G13720)-RELATED"/>
    <property type="match status" value="1"/>
</dbReference>
<evidence type="ECO:0000313" key="10">
    <source>
        <dbReference type="EMBL" id="BCS25711.1"/>
    </source>
</evidence>
<sequence>MPTTHPATVFFLLTLPLVALLSQVSAGPTHDAWSRLWKPCPRGCGDLSPTEWAVYNRLDHLSACNQTIRLAFPLYNPSGAIRACSASSDSQSKKAAQGAVSSKKFAAEEVTLEIGWWDAETSSTPTGVKSAIGEVRNALLASNNNESTTAFSYSGNSLVGLYAGQKILHSDAATTALKQFTQYVESQDAIGRVLLQYCGINGNKGFGIVVDTTGDFAAVQRIMRDWNDAKCQTGFDGSKKLSNTALHMEKPLHQASSTTGASVHQTPSHSAHPAHSHNRRTTCETIQVASGDTCESLPKECGITDAKFEEYNPDKDICSSISVGQHVCCTTGDLPSFSRKARADGTCDSVVVKPGHYCSTIAAANDITVDDLEEFNKKTWGWVGCDNLQAQQRICISKGDPPMPASVDNAVCGPQVPGTEEPTDGKDLADLNPCPLKTCCNTWGQCGITDDFCTETKSPTGAPGTAANGTNGCISSCGTDIVNNDSAPDEFITIGYFEAWNFERECLNMDITFFNSAEYSHLHFAFAEITEDYQVDISPVQEQFDKLLKLGSVHRVLSFGGWSFSTEADSFPIFREGVTDANRELFATNVVDFIVEHDLEGVDFDWEYPGAPDIPGIPAGDEGDGERYLQFLKLVRKKLPKSKTLAIAAPASFWYLKGFPIAEISDVVDYIVYMAYDMHGQWDYGNQYAISGCHEGDCLRSHVNLTETTSALSMITKAGVPSSKIIVGLSSYGRSFKMTKAGCTGPMCRFVGPDSGAAPGKCTNTAGYISDAEINQIIAEDSSAATNYDTSSNSNILVYNSTEWVAYMDDDTRTSRTEYYEELNMGGTSDWAVDLQSFGGSGGGSSGDNGLLNQSIVYISPSIWTDGKDPAPVQCPAPCVLVLPDFPLSSTSVVSRPPYVTTLDVAWPTAKTVTSDGSVTTTTTVTRILQETTIKAPAVTVSSVPMANINITVPLKENGTITITPKPRFPAQTVTVTNDPNPLKETGVTHPPVTRSVTLPPWPQGTVIYYPSDDIDDDDDDDDNDDDDDDDDDDDNNDDDEDDGNNDDDDHIGLPIIPHITVNDGPGRPRCSESEGCGHLCSGLIDYCSCFMCPGGGDGGFSDPSDPNPPPRPPSDPVNNNNENESSCSESSTATDYWVSCESLASTSTSCTTTSSRLAVGCDITASTTTTGENVCATFDPDEDQGDSNGGVSGGGPTPITTETKTDTDTDTATEPTITTTFEPPVTATTSKPPAATVAESCADIGDYHGKGLCWNKCDPDTGSTVGDDWKEDDPWCYLQKDGDPGYDAWCYQLKDCPTGELSCSDRSGCLDPKAIGCAALPGTANFVYQCWSSCDPATGNRTNDEWKEGDPWCWITKNYNFLDCEDVTDCSAASECAAENSSYGGCGPST</sequence>
<dbReference type="InterPro" id="IPR036861">
    <property type="entry name" value="Endochitinase-like_sf"/>
</dbReference>
<dbReference type="EMBL" id="AP024447">
    <property type="protein sequence ID" value="BCS25711.1"/>
    <property type="molecule type" value="Genomic_DNA"/>
</dbReference>
<dbReference type="Pfam" id="PF00704">
    <property type="entry name" value="Glyco_hydro_18"/>
    <property type="match status" value="1"/>
</dbReference>
<dbReference type="InterPro" id="IPR029070">
    <property type="entry name" value="Chitinase_insertion_sf"/>
</dbReference>
<gene>
    <name evidence="10" type="ORF">APUU_50422A</name>
</gene>
<comment type="similarity">
    <text evidence="1">Belongs to the glycosyl hydrolase 18 family. Chitinase class V subfamily.</text>
</comment>
<dbReference type="Gene3D" id="3.10.50.10">
    <property type="match status" value="1"/>
</dbReference>
<reference evidence="10" key="2">
    <citation type="submission" date="2021-02" db="EMBL/GenBank/DDBJ databases">
        <title>Aspergillus puulaauensis MK2 genome sequence.</title>
        <authorList>
            <person name="Futagami T."/>
            <person name="Mori K."/>
            <person name="Kadooka C."/>
            <person name="Tanaka T."/>
        </authorList>
    </citation>
    <scope>NUCLEOTIDE SEQUENCE</scope>
    <source>
        <strain evidence="10">MK2</strain>
    </source>
</reference>
<dbReference type="CDD" id="cd00118">
    <property type="entry name" value="LysM"/>
    <property type="match status" value="2"/>
</dbReference>
<dbReference type="CDD" id="cd00035">
    <property type="entry name" value="ChtBD1"/>
    <property type="match status" value="1"/>
</dbReference>
<feature type="compositionally biased region" description="Acidic residues" evidence="6">
    <location>
        <begin position="1013"/>
        <end position="1050"/>
    </location>
</feature>
<dbReference type="InterPro" id="IPR001223">
    <property type="entry name" value="Glyco_hydro18_cat"/>
</dbReference>
<dbReference type="InterPro" id="IPR053214">
    <property type="entry name" value="LysM12-like"/>
</dbReference>
<evidence type="ECO:0000256" key="3">
    <source>
        <dbReference type="ARBA" id="ARBA00022669"/>
    </source>
</evidence>
<evidence type="ECO:0000259" key="8">
    <source>
        <dbReference type="PROSITE" id="PS51782"/>
    </source>
</evidence>
<dbReference type="GO" id="GO:0008843">
    <property type="term" value="F:endochitinase activity"/>
    <property type="evidence" value="ECO:0007669"/>
    <property type="project" value="UniProtKB-EC"/>
</dbReference>
<dbReference type="SUPFAM" id="SSF54556">
    <property type="entry name" value="Chitinase insertion domain"/>
    <property type="match status" value="1"/>
</dbReference>
<feature type="region of interest" description="Disordered" evidence="6">
    <location>
        <begin position="1173"/>
        <end position="1233"/>
    </location>
</feature>
<dbReference type="Pfam" id="PF01476">
    <property type="entry name" value="LysM"/>
    <property type="match status" value="1"/>
</dbReference>
<feature type="region of interest" description="Disordered" evidence="6">
    <location>
        <begin position="1101"/>
        <end position="1131"/>
    </location>
</feature>
<feature type="compositionally biased region" description="Low complexity" evidence="6">
    <location>
        <begin position="1211"/>
        <end position="1230"/>
    </location>
</feature>
<dbReference type="SUPFAM" id="SSF51445">
    <property type="entry name" value="(Trans)glycosidases"/>
    <property type="match status" value="1"/>
</dbReference>
<dbReference type="InterPro" id="IPR011583">
    <property type="entry name" value="Chitinase_II/V-like_cat"/>
</dbReference>
<feature type="region of interest" description="Disordered" evidence="6">
    <location>
        <begin position="253"/>
        <end position="281"/>
    </location>
</feature>
<feature type="compositionally biased region" description="Gly residues" evidence="6">
    <location>
        <begin position="1188"/>
        <end position="1197"/>
    </location>
</feature>
<dbReference type="GO" id="GO:0008061">
    <property type="term" value="F:chitin binding"/>
    <property type="evidence" value="ECO:0007669"/>
    <property type="project" value="UniProtKB-KW"/>
</dbReference>
<evidence type="ECO:0000256" key="1">
    <source>
        <dbReference type="ARBA" id="ARBA00008682"/>
    </source>
</evidence>
<evidence type="ECO:0000313" key="11">
    <source>
        <dbReference type="Proteomes" id="UP000654913"/>
    </source>
</evidence>
<keyword evidence="5" id="KW-0378">Hydrolase</keyword>
<feature type="domain" description="LysM" evidence="8">
    <location>
        <begin position="284"/>
        <end position="329"/>
    </location>
</feature>
<reference evidence="10" key="1">
    <citation type="submission" date="2021-01" db="EMBL/GenBank/DDBJ databases">
        <authorList>
            <consortium name="Aspergillus puulaauensis MK2 genome sequencing consortium"/>
            <person name="Kazuki M."/>
            <person name="Futagami T."/>
        </authorList>
    </citation>
    <scope>NUCLEOTIDE SEQUENCE</scope>
    <source>
        <strain evidence="10">MK2</strain>
    </source>
</reference>
<organism evidence="10 11">
    <name type="scientific">Aspergillus puulaauensis</name>
    <dbReference type="NCBI Taxonomy" id="1220207"/>
    <lineage>
        <taxon>Eukaryota</taxon>
        <taxon>Fungi</taxon>
        <taxon>Dikarya</taxon>
        <taxon>Ascomycota</taxon>
        <taxon>Pezizomycotina</taxon>
        <taxon>Eurotiomycetes</taxon>
        <taxon>Eurotiomycetidae</taxon>
        <taxon>Eurotiales</taxon>
        <taxon>Aspergillaceae</taxon>
        <taxon>Aspergillus</taxon>
    </lineage>
</organism>
<evidence type="ECO:0000256" key="5">
    <source>
        <dbReference type="ARBA" id="ARBA00023295"/>
    </source>
</evidence>
<dbReference type="EC" id="3.2.1.14" evidence="2"/>
<dbReference type="InterPro" id="IPR036779">
    <property type="entry name" value="LysM_dom_sf"/>
</dbReference>
<dbReference type="SUPFAM" id="SSF54106">
    <property type="entry name" value="LysM domain"/>
    <property type="match status" value="1"/>
</dbReference>
<dbReference type="Gene3D" id="3.30.60.10">
    <property type="entry name" value="Endochitinase-like"/>
    <property type="match status" value="1"/>
</dbReference>
<feature type="domain" description="GH18" evidence="9">
    <location>
        <begin position="491"/>
        <end position="855"/>
    </location>
</feature>
<feature type="signal peptide" evidence="7">
    <location>
        <begin position="1"/>
        <end position="26"/>
    </location>
</feature>
<keyword evidence="7" id="KW-0732">Signal</keyword>
<keyword evidence="5" id="KW-0326">Glycosidase</keyword>
<dbReference type="GO" id="GO:0005975">
    <property type="term" value="P:carbohydrate metabolic process"/>
    <property type="evidence" value="ECO:0007669"/>
    <property type="project" value="InterPro"/>
</dbReference>
<dbReference type="InterPro" id="IPR017853">
    <property type="entry name" value="GH"/>
</dbReference>
<dbReference type="PROSITE" id="PS51910">
    <property type="entry name" value="GH18_2"/>
    <property type="match status" value="1"/>
</dbReference>
<dbReference type="GeneID" id="64975716"/>
<accession>A0A7R7XQ75</accession>
<feature type="chain" id="PRO_5030673121" description="chitinase" evidence="7">
    <location>
        <begin position="27"/>
        <end position="1391"/>
    </location>
</feature>
<keyword evidence="4" id="KW-0843">Virulence</keyword>
<evidence type="ECO:0000256" key="7">
    <source>
        <dbReference type="SAM" id="SignalP"/>
    </source>
</evidence>
<dbReference type="PANTHER" id="PTHR47700:SF2">
    <property type="entry name" value="CHITINASE"/>
    <property type="match status" value="1"/>
</dbReference>
<feature type="compositionally biased region" description="Polar residues" evidence="6">
    <location>
        <begin position="254"/>
        <end position="266"/>
    </location>
</feature>
<proteinExistence type="inferred from homology"/>